<comment type="caution">
    <text evidence="2">The sequence shown here is derived from an EMBL/GenBank/DDBJ whole genome shotgun (WGS) entry which is preliminary data.</text>
</comment>
<name>A0A8H3GIY4_9AGAM</name>
<dbReference type="InterPro" id="IPR001810">
    <property type="entry name" value="F-box_dom"/>
</dbReference>
<reference evidence="2" key="1">
    <citation type="submission" date="2021-01" db="EMBL/GenBank/DDBJ databases">
        <authorList>
            <person name="Kaushik A."/>
        </authorList>
    </citation>
    <scope>NUCLEOTIDE SEQUENCE</scope>
    <source>
        <strain evidence="2">AG4-R118</strain>
    </source>
</reference>
<gene>
    <name evidence="2" type="ORF">RDB_LOCUS70978</name>
</gene>
<dbReference type="EMBL" id="CAJMWX010001042">
    <property type="protein sequence ID" value="CAE6451891.1"/>
    <property type="molecule type" value="Genomic_DNA"/>
</dbReference>
<dbReference type="InterPro" id="IPR036047">
    <property type="entry name" value="F-box-like_dom_sf"/>
</dbReference>
<sequence>MNLAETTEGVAMIMDGAETEPKNLQFTNLPHELFSEIAKRLYPLDLIYLARVNKFFRRVLMDPSSAEIWRATLANADLPPCPDDDMSEPEYAALMFDKQCTECGDPASCHMDPIFMIRLCSGCRKDLALKAEKVDPILQPMILRSQFLVPPKGIKRPYWCMRDEYEEVDQVYNLLRAEGDHHAMRAYTDTRNKMVRDWSQATKPLVDWVQKREKQRKLELNKLQVDRQAEIEARLLQLGWAQVDVRDCFYFSPDAKPMVSKAKVLDDEDWNAMLPHLLKGLETARGHRLEREANGRRLEHEDIFNKWLNTLPEHSGRGKKKDITIQIPSLPANRYVLKWPLIEELLNQDKPTGEFNSEFESKKEHIKEQFSGWRFDLEAALVKALPEAFKPVELQSSQFNLEAHAPTEHPLQYEDRLSADLRTLLRADVIFEYDYKPTYYPSSFTSWTIDARTPTYDTASSTVAKTILNALQHPDASYLEMQALGRSFLCARCTSNPHYLNWGGIVSHFAYENERWESASRWNKLYREEGEGITLVFTHDINNSNEPLVRLVAEADQIKSPKAPQSECKVCLSIGQHYRTELAYIAKHMQVTHLIENAVQGEHYT</sequence>
<evidence type="ECO:0000259" key="1">
    <source>
        <dbReference type="PROSITE" id="PS50181"/>
    </source>
</evidence>
<organism evidence="2 3">
    <name type="scientific">Rhizoctonia solani</name>
    <dbReference type="NCBI Taxonomy" id="456999"/>
    <lineage>
        <taxon>Eukaryota</taxon>
        <taxon>Fungi</taxon>
        <taxon>Dikarya</taxon>
        <taxon>Basidiomycota</taxon>
        <taxon>Agaricomycotina</taxon>
        <taxon>Agaricomycetes</taxon>
        <taxon>Cantharellales</taxon>
        <taxon>Ceratobasidiaceae</taxon>
        <taxon>Rhizoctonia</taxon>
    </lineage>
</organism>
<dbReference type="SUPFAM" id="SSF81383">
    <property type="entry name" value="F-box domain"/>
    <property type="match status" value="1"/>
</dbReference>
<proteinExistence type="predicted"/>
<evidence type="ECO:0000313" key="3">
    <source>
        <dbReference type="Proteomes" id="UP000663888"/>
    </source>
</evidence>
<dbReference type="AlphaFoldDB" id="A0A8H3GIY4"/>
<protein>
    <recommendedName>
        <fullName evidence="1">F-box domain-containing protein</fullName>
    </recommendedName>
</protein>
<evidence type="ECO:0000313" key="2">
    <source>
        <dbReference type="EMBL" id="CAE6451891.1"/>
    </source>
</evidence>
<accession>A0A8H3GIY4</accession>
<dbReference type="Proteomes" id="UP000663888">
    <property type="component" value="Unassembled WGS sequence"/>
</dbReference>
<feature type="domain" description="F-box" evidence="1">
    <location>
        <begin position="23"/>
        <end position="72"/>
    </location>
</feature>
<dbReference type="PROSITE" id="PS50181">
    <property type="entry name" value="FBOX"/>
    <property type="match status" value="1"/>
</dbReference>